<dbReference type="PANTHER" id="PTHR12718">
    <property type="entry name" value="CELL CYCLE CONTROL PROTEIN CWF15"/>
    <property type="match status" value="1"/>
</dbReference>
<keyword evidence="4" id="KW-0175">Coiled coil</keyword>
<evidence type="ECO:0000313" key="7">
    <source>
        <dbReference type="Proteomes" id="UP000663879"/>
    </source>
</evidence>
<reference evidence="6" key="1">
    <citation type="submission" date="2021-02" db="EMBL/GenBank/DDBJ databases">
        <authorList>
            <person name="Nowell W R."/>
        </authorList>
    </citation>
    <scope>NUCLEOTIDE SEQUENCE</scope>
    <source>
        <strain evidence="6">Ploen Becks lab</strain>
    </source>
</reference>
<keyword evidence="7" id="KW-1185">Reference proteome</keyword>
<dbReference type="GO" id="GO:0045292">
    <property type="term" value="P:mRNA cis splicing, via spliceosome"/>
    <property type="evidence" value="ECO:0007669"/>
    <property type="project" value="TreeGrafter"/>
</dbReference>
<feature type="compositionally biased region" description="Basic and acidic residues" evidence="5">
    <location>
        <begin position="74"/>
        <end position="86"/>
    </location>
</feature>
<keyword evidence="2" id="KW-0507">mRNA processing</keyword>
<accession>A0A814R7W2</accession>
<evidence type="ECO:0000256" key="4">
    <source>
        <dbReference type="SAM" id="Coils"/>
    </source>
</evidence>
<dbReference type="Pfam" id="PF04889">
    <property type="entry name" value="Cwf_Cwc_15"/>
    <property type="match status" value="1"/>
</dbReference>
<evidence type="ECO:0000256" key="1">
    <source>
        <dbReference type="ARBA" id="ARBA00006644"/>
    </source>
</evidence>
<evidence type="ECO:0000256" key="3">
    <source>
        <dbReference type="ARBA" id="ARBA00023187"/>
    </source>
</evidence>
<feature type="coiled-coil region" evidence="4">
    <location>
        <begin position="141"/>
        <end position="168"/>
    </location>
</feature>
<evidence type="ECO:0000256" key="2">
    <source>
        <dbReference type="ARBA" id="ARBA00022664"/>
    </source>
</evidence>
<comment type="similarity">
    <text evidence="1">Belongs to the CWC15 family.</text>
</comment>
<protein>
    <recommendedName>
        <fullName evidence="8">CWC15</fullName>
    </recommendedName>
</protein>
<dbReference type="GO" id="GO:0003723">
    <property type="term" value="F:RNA binding"/>
    <property type="evidence" value="ECO:0007669"/>
    <property type="project" value="TreeGrafter"/>
</dbReference>
<sequence>MSTTNSIDLGGLSKQYAARDLPGQLKLKYRDIGQAAPDEVRKDKKELRRELEEREKLSSKKDSSSSSKRLSLTENRESERVKKLKADQTPVNLDADEILKDSDSDEDEEDLKKKSNFESDEDNESNDSDDDDEDDDTEALMAELNKIKQERAAEAARLEAERKAREEKIRVENILKGNPLLNPQAGPSEFKVKRRWDDDVVFKNCAKNDSDNKKKDFINDTLRSEFHRKFMDRYIK</sequence>
<evidence type="ECO:0008006" key="8">
    <source>
        <dbReference type="Google" id="ProtNLM"/>
    </source>
</evidence>
<organism evidence="6 7">
    <name type="scientific">Brachionus calyciflorus</name>
    <dbReference type="NCBI Taxonomy" id="104777"/>
    <lineage>
        <taxon>Eukaryota</taxon>
        <taxon>Metazoa</taxon>
        <taxon>Spiralia</taxon>
        <taxon>Gnathifera</taxon>
        <taxon>Rotifera</taxon>
        <taxon>Eurotatoria</taxon>
        <taxon>Monogononta</taxon>
        <taxon>Pseudotrocha</taxon>
        <taxon>Ploima</taxon>
        <taxon>Brachionidae</taxon>
        <taxon>Brachionus</taxon>
    </lineage>
</organism>
<dbReference type="EMBL" id="CAJNOC010009540">
    <property type="protein sequence ID" value="CAF1130261.1"/>
    <property type="molecule type" value="Genomic_DNA"/>
</dbReference>
<dbReference type="InterPro" id="IPR006973">
    <property type="entry name" value="Cwf_Cwc_15"/>
</dbReference>
<dbReference type="AlphaFoldDB" id="A0A814R7W2"/>
<comment type="caution">
    <text evidence="6">The sequence shown here is derived from an EMBL/GenBank/DDBJ whole genome shotgun (WGS) entry which is preliminary data.</text>
</comment>
<evidence type="ECO:0000313" key="6">
    <source>
        <dbReference type="EMBL" id="CAF1130261.1"/>
    </source>
</evidence>
<gene>
    <name evidence="6" type="ORF">OXX778_LOCUS22441</name>
</gene>
<dbReference type="PANTHER" id="PTHR12718:SF2">
    <property type="entry name" value="SPLICEOSOME-ASSOCIATED PROTEIN CWC15 HOMOLOG"/>
    <property type="match status" value="1"/>
</dbReference>
<feature type="compositionally biased region" description="Acidic residues" evidence="5">
    <location>
        <begin position="118"/>
        <end position="138"/>
    </location>
</feature>
<feature type="compositionally biased region" description="Basic and acidic residues" evidence="5">
    <location>
        <begin position="38"/>
        <end position="63"/>
    </location>
</feature>
<dbReference type="Proteomes" id="UP000663879">
    <property type="component" value="Unassembled WGS sequence"/>
</dbReference>
<proteinExistence type="inferred from homology"/>
<feature type="region of interest" description="Disordered" evidence="5">
    <location>
        <begin position="32"/>
        <end position="139"/>
    </location>
</feature>
<evidence type="ECO:0000256" key="5">
    <source>
        <dbReference type="SAM" id="MobiDB-lite"/>
    </source>
</evidence>
<name>A0A814R7W2_9BILA</name>
<keyword evidence="3" id="KW-0508">mRNA splicing</keyword>
<dbReference type="OrthoDB" id="30179at2759"/>
<dbReference type="GO" id="GO:0071013">
    <property type="term" value="C:catalytic step 2 spliceosome"/>
    <property type="evidence" value="ECO:0007669"/>
    <property type="project" value="TreeGrafter"/>
</dbReference>